<evidence type="ECO:0000256" key="1">
    <source>
        <dbReference type="ARBA" id="ARBA00004123"/>
    </source>
</evidence>
<evidence type="ECO:0000256" key="2">
    <source>
        <dbReference type="ARBA" id="ARBA00023242"/>
    </source>
</evidence>
<feature type="compositionally biased region" description="Low complexity" evidence="3">
    <location>
        <begin position="21"/>
        <end position="30"/>
    </location>
</feature>
<dbReference type="PANTHER" id="PTHR37534:SF46">
    <property type="entry name" value="ZN(II)2CYS6 TRANSCRIPTION FACTOR (EUROFUNG)"/>
    <property type="match status" value="1"/>
</dbReference>
<dbReference type="GO" id="GO:0000981">
    <property type="term" value="F:DNA-binding transcription factor activity, RNA polymerase II-specific"/>
    <property type="evidence" value="ECO:0007669"/>
    <property type="project" value="InterPro"/>
</dbReference>
<dbReference type="Pfam" id="PF11951">
    <property type="entry name" value="Fungal_trans_2"/>
    <property type="match status" value="1"/>
</dbReference>
<reference evidence="5 6" key="1">
    <citation type="submission" date="2019-02" db="EMBL/GenBank/DDBJ databases">
        <title>Genome sequencing of the rare red list fungi Antrodiella citrinella (Flaviporus citrinellus).</title>
        <authorList>
            <person name="Buettner E."/>
            <person name="Kellner H."/>
        </authorList>
    </citation>
    <scope>NUCLEOTIDE SEQUENCE [LARGE SCALE GENOMIC DNA]</scope>
    <source>
        <strain evidence="5 6">DSM 108506</strain>
    </source>
</reference>
<dbReference type="OrthoDB" id="5419315at2759"/>
<feature type="compositionally biased region" description="Basic and acidic residues" evidence="3">
    <location>
        <begin position="1"/>
        <end position="20"/>
    </location>
</feature>
<feature type="domain" description="Zn(2)-C6 fungal-type" evidence="4">
    <location>
        <begin position="42"/>
        <end position="72"/>
    </location>
</feature>
<organism evidence="5 6">
    <name type="scientific">Antrodiella citrinella</name>
    <dbReference type="NCBI Taxonomy" id="2447956"/>
    <lineage>
        <taxon>Eukaryota</taxon>
        <taxon>Fungi</taxon>
        <taxon>Dikarya</taxon>
        <taxon>Basidiomycota</taxon>
        <taxon>Agaricomycotina</taxon>
        <taxon>Agaricomycetes</taxon>
        <taxon>Polyporales</taxon>
        <taxon>Steccherinaceae</taxon>
        <taxon>Antrodiella</taxon>
    </lineage>
</organism>
<dbReference type="SUPFAM" id="SSF57701">
    <property type="entry name" value="Zn2/Cys6 DNA-binding domain"/>
    <property type="match status" value="1"/>
</dbReference>
<evidence type="ECO:0000259" key="4">
    <source>
        <dbReference type="PROSITE" id="PS50048"/>
    </source>
</evidence>
<dbReference type="PROSITE" id="PS00463">
    <property type="entry name" value="ZN2_CY6_FUNGAL_1"/>
    <property type="match status" value="1"/>
</dbReference>
<dbReference type="GO" id="GO:0005634">
    <property type="term" value="C:nucleus"/>
    <property type="evidence" value="ECO:0007669"/>
    <property type="project" value="UniProtKB-SubCell"/>
</dbReference>
<dbReference type="InterPro" id="IPR036864">
    <property type="entry name" value="Zn2-C6_fun-type_DNA-bd_sf"/>
</dbReference>
<dbReference type="InterPro" id="IPR001138">
    <property type="entry name" value="Zn2Cys6_DnaBD"/>
</dbReference>
<name>A0A4S4MUL3_9APHY</name>
<feature type="region of interest" description="Disordered" evidence="3">
    <location>
        <begin position="1"/>
        <end position="42"/>
    </location>
</feature>
<dbReference type="Proteomes" id="UP000308730">
    <property type="component" value="Unassembled WGS sequence"/>
</dbReference>
<evidence type="ECO:0000313" key="6">
    <source>
        <dbReference type="Proteomes" id="UP000308730"/>
    </source>
</evidence>
<dbReference type="AlphaFoldDB" id="A0A4S4MUL3"/>
<keyword evidence="2" id="KW-0539">Nucleus</keyword>
<dbReference type="PROSITE" id="PS50048">
    <property type="entry name" value="ZN2_CY6_FUNGAL_2"/>
    <property type="match status" value="1"/>
</dbReference>
<evidence type="ECO:0000256" key="3">
    <source>
        <dbReference type="SAM" id="MobiDB-lite"/>
    </source>
</evidence>
<keyword evidence="6" id="KW-1185">Reference proteome</keyword>
<proteinExistence type="predicted"/>
<gene>
    <name evidence="5" type="ORF">EUX98_g4257</name>
</gene>
<evidence type="ECO:0000313" key="5">
    <source>
        <dbReference type="EMBL" id="THH29929.1"/>
    </source>
</evidence>
<sequence>MEIGRTSEERDVDQNDEQRSARSTPSRTTTDLTRSQSAGKGGCWTCRVRRKKCDEEREGDSCKTCLRLRIKCLGWGPKRPEWMRDKDKVSEYKAGIKEQLTRAGLIRGQPRTAYQMPSKNVVPSQSSLYAGLAGGSGSQPRRSYGDMDHSYRSTYASSSQIHASGVIPVLPTTPQDTTTMSSFLDPTLNDSMFYGSPTIPVMSTPDLSYEGFLGGDLSSLAPLTPSLPATPPLSESTPSPEEYIMYYFNQVRPLQYVFAGNTVTSLLYSMIYAEPRGVLSNALCALASLHSARRRISQGLESPNNIPQRSIPKFFYDQAAYQLMNKKTMGQYSEQDAIAAAYLVSFAVLSGGSTNWLSMLEIACEWLSQTGIHEDQNPKLTLMNMSSAGRFAAKATMWMDILSSVTFLQPPRFLSLYRRLFKSGAGYWGASTGEHFECKMDFLTGCPDGAVLAIAEVAALAHWKATEMRNGCLSIRELVRRGDLIEQELKSHSASGLLDADKAATTQVVDPLLAASSGGMMQGEGPDGTAPPDEVRVLIGKIHRENALLYLHTVVNDAHPGCHEIVNSTTILSNYLQKLPPTDFDRAIMFPLCLTAVMTDDPALRDQISHRCAAHNDEYVGNMYQARTLMGAVWSRRQQAMNMQRRSVPVDWRECLRDRWSSLLVV</sequence>
<dbReference type="Pfam" id="PF00172">
    <property type="entry name" value="Zn_clus"/>
    <property type="match status" value="1"/>
</dbReference>
<dbReference type="GO" id="GO:0008270">
    <property type="term" value="F:zinc ion binding"/>
    <property type="evidence" value="ECO:0007669"/>
    <property type="project" value="InterPro"/>
</dbReference>
<comment type="subcellular location">
    <subcellularLocation>
        <location evidence="1">Nucleus</location>
    </subcellularLocation>
</comment>
<dbReference type="InterPro" id="IPR021858">
    <property type="entry name" value="Fun_TF"/>
</dbReference>
<protein>
    <recommendedName>
        <fullName evidence="4">Zn(2)-C6 fungal-type domain-containing protein</fullName>
    </recommendedName>
</protein>
<dbReference type="PANTHER" id="PTHR37534">
    <property type="entry name" value="TRANSCRIPTIONAL ACTIVATOR PROTEIN UGA3"/>
    <property type="match status" value="1"/>
</dbReference>
<dbReference type="EMBL" id="SGPM01000101">
    <property type="protein sequence ID" value="THH29929.1"/>
    <property type="molecule type" value="Genomic_DNA"/>
</dbReference>
<accession>A0A4S4MUL3</accession>
<dbReference type="SMART" id="SM00066">
    <property type="entry name" value="GAL4"/>
    <property type="match status" value="1"/>
</dbReference>
<dbReference type="CDD" id="cd00067">
    <property type="entry name" value="GAL4"/>
    <property type="match status" value="1"/>
</dbReference>
<comment type="caution">
    <text evidence="5">The sequence shown here is derived from an EMBL/GenBank/DDBJ whole genome shotgun (WGS) entry which is preliminary data.</text>
</comment>